<dbReference type="AlphaFoldDB" id="X0H2Z8"/>
<dbReference type="GO" id="GO:0046872">
    <property type="term" value="F:metal ion binding"/>
    <property type="evidence" value="ECO:0007669"/>
    <property type="project" value="UniProtKB-KW"/>
</dbReference>
<evidence type="ECO:0000256" key="1">
    <source>
        <dbReference type="ARBA" id="ARBA00007261"/>
    </source>
</evidence>
<keyword evidence="5" id="KW-0862">Zinc</keyword>
<dbReference type="MEROPS" id="M16.008"/>
<accession>X0H2Z8</accession>
<dbReference type="SUPFAM" id="SSF63411">
    <property type="entry name" value="LuxS/MPP-like metallohydrolase"/>
    <property type="match status" value="1"/>
</dbReference>
<organism evidence="8">
    <name type="scientific">Fusarium oxysporum f. sp. conglutinans race 2 54008</name>
    <dbReference type="NCBI Taxonomy" id="1089457"/>
    <lineage>
        <taxon>Eukaryota</taxon>
        <taxon>Fungi</taxon>
        <taxon>Dikarya</taxon>
        <taxon>Ascomycota</taxon>
        <taxon>Pezizomycotina</taxon>
        <taxon>Sordariomycetes</taxon>
        <taxon>Hypocreomycetidae</taxon>
        <taxon>Hypocreales</taxon>
        <taxon>Nectriaceae</taxon>
        <taxon>Fusarium</taxon>
        <taxon>Fusarium oxysporum species complex</taxon>
    </lineage>
</organism>
<dbReference type="GO" id="GO:0004222">
    <property type="term" value="F:metalloendopeptidase activity"/>
    <property type="evidence" value="ECO:0007669"/>
    <property type="project" value="TreeGrafter"/>
</dbReference>
<dbReference type="Proteomes" id="UP000030676">
    <property type="component" value="Unassembled WGS sequence"/>
</dbReference>
<dbReference type="PANTHER" id="PTHR43690:SF18">
    <property type="entry name" value="INSULIN-DEGRADING ENZYME-RELATED"/>
    <property type="match status" value="1"/>
</dbReference>
<reference evidence="8" key="2">
    <citation type="submission" date="2012-05" db="EMBL/GenBank/DDBJ databases">
        <title>The Genome Annotation of Fusarium oxysporum PHW808.</title>
        <authorList>
            <consortium name="The Broad Institute Genomics Platform"/>
            <person name="Ma L.-J."/>
            <person name="Corby-Kistler H."/>
            <person name="Broz K."/>
            <person name="Gale L.R."/>
            <person name="Jonkers W."/>
            <person name="O'Donnell K."/>
            <person name="Ploetz R."/>
            <person name="Steinberg C."/>
            <person name="Schwartz D.C."/>
            <person name="VanEtten H."/>
            <person name="Zhou S."/>
            <person name="Young S.K."/>
            <person name="Zeng Q."/>
            <person name="Gargeya S."/>
            <person name="Fitzgerald M."/>
            <person name="Abouelleil A."/>
            <person name="Alvarado L."/>
            <person name="Chapman S.B."/>
            <person name="Gainer-Dewar J."/>
            <person name="Goldberg J."/>
            <person name="Griggs A."/>
            <person name="Gujja S."/>
            <person name="Hansen M."/>
            <person name="Howarth C."/>
            <person name="Imamovic A."/>
            <person name="Ireland A."/>
            <person name="Larimer J."/>
            <person name="McCowan C."/>
            <person name="Murphy C."/>
            <person name="Pearson M."/>
            <person name="Poon T.W."/>
            <person name="Priest M."/>
            <person name="Roberts A."/>
            <person name="Saif S."/>
            <person name="Shea T."/>
            <person name="Sykes S."/>
            <person name="Wortman J."/>
            <person name="Nusbaum C."/>
            <person name="Birren B."/>
        </authorList>
    </citation>
    <scope>NUCLEOTIDE SEQUENCE</scope>
    <source>
        <strain evidence="8">54008</strain>
    </source>
</reference>
<dbReference type="GO" id="GO:0043171">
    <property type="term" value="P:peptide catabolic process"/>
    <property type="evidence" value="ECO:0007669"/>
    <property type="project" value="TreeGrafter"/>
</dbReference>
<evidence type="ECO:0000313" key="8">
    <source>
        <dbReference type="EMBL" id="EXL66396.1"/>
    </source>
</evidence>
<dbReference type="EMBL" id="JH659042">
    <property type="protein sequence ID" value="EXL66396.1"/>
    <property type="molecule type" value="Genomic_DNA"/>
</dbReference>
<keyword evidence="4" id="KW-0378">Hydrolase</keyword>
<dbReference type="GO" id="GO:0051603">
    <property type="term" value="P:proteolysis involved in protein catabolic process"/>
    <property type="evidence" value="ECO:0007669"/>
    <property type="project" value="TreeGrafter"/>
</dbReference>
<proteinExistence type="inferred from homology"/>
<protein>
    <submittedName>
        <fullName evidence="8">Insulysin</fullName>
    </submittedName>
</protein>
<evidence type="ECO:0000259" key="7">
    <source>
        <dbReference type="Pfam" id="PF00675"/>
    </source>
</evidence>
<dbReference type="Gene3D" id="3.30.830.10">
    <property type="entry name" value="Metalloenzyme, LuxS/M16 peptidase-like"/>
    <property type="match status" value="1"/>
</dbReference>
<dbReference type="GO" id="GO:0005829">
    <property type="term" value="C:cytosol"/>
    <property type="evidence" value="ECO:0007669"/>
    <property type="project" value="TreeGrafter"/>
</dbReference>
<feature type="domain" description="Peptidase M16 N-terminal" evidence="7">
    <location>
        <begin position="34"/>
        <end position="160"/>
    </location>
</feature>
<sequence>MMMLVTDSLKKPSLNDRDYRVIRLNNELEALRMHDSETDKVSAALDINVGNFSDESDISGTAHAVEHFFLMGTKKFSIENEYSQCLSANSGSSNAYTGRTLMNYFFYISVKPDNGQDSSDTNPSPVSGALDRFAQFYIEPLFLSETLDRELKAVDLENKKSLQNDT</sequence>
<comment type="similarity">
    <text evidence="1">Belongs to the peptidase M16 family.</text>
</comment>
<dbReference type="OrthoDB" id="952271at2759"/>
<dbReference type="GO" id="GO:0005739">
    <property type="term" value="C:mitochondrion"/>
    <property type="evidence" value="ECO:0007669"/>
    <property type="project" value="TreeGrafter"/>
</dbReference>
<keyword evidence="2" id="KW-0645">Protease</keyword>
<evidence type="ECO:0000256" key="5">
    <source>
        <dbReference type="ARBA" id="ARBA00022833"/>
    </source>
</evidence>
<name>X0H2Z8_FUSOX</name>
<dbReference type="PANTHER" id="PTHR43690">
    <property type="entry name" value="NARDILYSIN"/>
    <property type="match status" value="1"/>
</dbReference>
<evidence type="ECO:0000256" key="3">
    <source>
        <dbReference type="ARBA" id="ARBA00022723"/>
    </source>
</evidence>
<keyword evidence="3" id="KW-0479">Metal-binding</keyword>
<evidence type="ECO:0000256" key="2">
    <source>
        <dbReference type="ARBA" id="ARBA00022670"/>
    </source>
</evidence>
<reference evidence="8" key="1">
    <citation type="submission" date="2011-11" db="EMBL/GenBank/DDBJ databases">
        <title>The Genome Sequence of Fusarium oxysporum PHW808.</title>
        <authorList>
            <consortium name="The Broad Institute Genome Sequencing Platform"/>
            <person name="Ma L.-J."/>
            <person name="Gale L.R."/>
            <person name="Schwartz D.C."/>
            <person name="Zhou S."/>
            <person name="Corby-Kistler H."/>
            <person name="Young S.K."/>
            <person name="Zeng Q."/>
            <person name="Gargeya S."/>
            <person name="Fitzgerald M."/>
            <person name="Haas B."/>
            <person name="Abouelleil A."/>
            <person name="Alvarado L."/>
            <person name="Arachchi H.M."/>
            <person name="Berlin A."/>
            <person name="Brown A."/>
            <person name="Chapman S.B."/>
            <person name="Chen Z."/>
            <person name="Dunbar C."/>
            <person name="Freedman E."/>
            <person name="Gearin G."/>
            <person name="Goldberg J."/>
            <person name="Griggs A."/>
            <person name="Gujja S."/>
            <person name="Heiman D."/>
            <person name="Howarth C."/>
            <person name="Larson L."/>
            <person name="Lui A."/>
            <person name="MacDonald P.J.P."/>
            <person name="Montmayeur A."/>
            <person name="Murphy C."/>
            <person name="Neiman D."/>
            <person name="Pearson M."/>
            <person name="Priest M."/>
            <person name="Roberts A."/>
            <person name="Saif S."/>
            <person name="Shea T."/>
            <person name="Shenoy N."/>
            <person name="Sisk P."/>
            <person name="Stolte C."/>
            <person name="Sykes S."/>
            <person name="Wortman J."/>
            <person name="Nusbaum C."/>
            <person name="Birren B."/>
        </authorList>
    </citation>
    <scope>NUCLEOTIDE SEQUENCE [LARGE SCALE GENOMIC DNA]</scope>
    <source>
        <strain evidence="8">54008</strain>
    </source>
</reference>
<dbReference type="HOGENOM" id="CLU_004639_2_2_1"/>
<dbReference type="InterPro" id="IPR011765">
    <property type="entry name" value="Pept_M16_N"/>
</dbReference>
<dbReference type="InterPro" id="IPR050626">
    <property type="entry name" value="Peptidase_M16"/>
</dbReference>
<gene>
    <name evidence="8" type="ORF">FOPG_17430</name>
</gene>
<keyword evidence="6" id="KW-0482">Metalloprotease</keyword>
<dbReference type="Pfam" id="PF00675">
    <property type="entry name" value="Peptidase_M16"/>
    <property type="match status" value="1"/>
</dbReference>
<evidence type="ECO:0000256" key="4">
    <source>
        <dbReference type="ARBA" id="ARBA00022801"/>
    </source>
</evidence>
<evidence type="ECO:0000256" key="6">
    <source>
        <dbReference type="ARBA" id="ARBA00023049"/>
    </source>
</evidence>
<dbReference type="InterPro" id="IPR011249">
    <property type="entry name" value="Metalloenz_LuxS/M16"/>
</dbReference>